<protein>
    <submittedName>
        <fullName evidence="3">Deacetylase</fullName>
    </submittedName>
</protein>
<dbReference type="PANTHER" id="PTHR10625:SF10">
    <property type="entry name" value="HISTONE DEACETYLASE HDAC1"/>
    <property type="match status" value="1"/>
</dbReference>
<dbReference type="PRINTS" id="PR01270">
    <property type="entry name" value="HDASUPER"/>
</dbReference>
<evidence type="ECO:0000259" key="2">
    <source>
        <dbReference type="Pfam" id="PF00850"/>
    </source>
</evidence>
<dbReference type="RefSeq" id="WP_089516155.1">
    <property type="nucleotide sequence ID" value="NZ_NJGG01000002.1"/>
</dbReference>
<dbReference type="EMBL" id="NJGG01000002">
    <property type="protein sequence ID" value="OXL15054.1"/>
    <property type="molecule type" value="Genomic_DNA"/>
</dbReference>
<dbReference type="InterPro" id="IPR023696">
    <property type="entry name" value="Ureohydrolase_dom_sf"/>
</dbReference>
<feature type="domain" description="Histone deacetylase" evidence="2">
    <location>
        <begin position="20"/>
        <end position="303"/>
    </location>
</feature>
<dbReference type="InterPro" id="IPR023801">
    <property type="entry name" value="His_deacetylse_dom"/>
</dbReference>
<proteinExistence type="inferred from homology"/>
<dbReference type="SUPFAM" id="SSF52768">
    <property type="entry name" value="Arginase/deacetylase"/>
    <property type="match status" value="1"/>
</dbReference>
<organism evidence="3 4">
    <name type="scientific">Polynucleobacter cosmopolitanus</name>
    <dbReference type="NCBI Taxonomy" id="351345"/>
    <lineage>
        <taxon>Bacteria</taxon>
        <taxon>Pseudomonadati</taxon>
        <taxon>Pseudomonadota</taxon>
        <taxon>Betaproteobacteria</taxon>
        <taxon>Burkholderiales</taxon>
        <taxon>Burkholderiaceae</taxon>
        <taxon>Polynucleobacter</taxon>
    </lineage>
</organism>
<evidence type="ECO:0000313" key="4">
    <source>
        <dbReference type="Proteomes" id="UP000215188"/>
    </source>
</evidence>
<dbReference type="InterPro" id="IPR000286">
    <property type="entry name" value="HDACs"/>
</dbReference>
<gene>
    <name evidence="3" type="ORF">AOC33_07005</name>
</gene>
<reference evidence="3 4" key="1">
    <citation type="submission" date="2017-06" db="EMBL/GenBank/DDBJ databases">
        <title>Reclassification of a Polynucleobacter cosmopolitanus strain isolated from tropical Lake Victoria as Polynucleobacter victoriensis comb. nov.</title>
        <authorList>
            <person name="Hahn M.W."/>
        </authorList>
    </citation>
    <scope>NUCLEOTIDE SEQUENCE [LARGE SCALE GENOMIC DNA]</scope>
    <source>
        <strain evidence="3 4">MWH-MoIso2</strain>
    </source>
</reference>
<name>A0A229FSY0_9BURK</name>
<dbReference type="Gene3D" id="3.40.800.20">
    <property type="entry name" value="Histone deacetylase domain"/>
    <property type="match status" value="1"/>
</dbReference>
<dbReference type="GO" id="GO:0004407">
    <property type="term" value="F:histone deacetylase activity"/>
    <property type="evidence" value="ECO:0007669"/>
    <property type="project" value="TreeGrafter"/>
</dbReference>
<comment type="caution">
    <text evidence="3">The sequence shown here is derived from an EMBL/GenBank/DDBJ whole genome shotgun (WGS) entry which is preliminary data.</text>
</comment>
<comment type="similarity">
    <text evidence="1">Belongs to the histone deacetylase family.</text>
</comment>
<dbReference type="GO" id="GO:0040029">
    <property type="term" value="P:epigenetic regulation of gene expression"/>
    <property type="evidence" value="ECO:0007669"/>
    <property type="project" value="TreeGrafter"/>
</dbReference>
<dbReference type="Pfam" id="PF00850">
    <property type="entry name" value="Hist_deacetyl"/>
    <property type="match status" value="1"/>
</dbReference>
<accession>A0A229FSY0</accession>
<dbReference type="InterPro" id="IPR037138">
    <property type="entry name" value="His_deacetylse_dom_sf"/>
</dbReference>
<dbReference type="Proteomes" id="UP000215188">
    <property type="component" value="Unassembled WGS sequence"/>
</dbReference>
<dbReference type="PANTHER" id="PTHR10625">
    <property type="entry name" value="HISTONE DEACETYLASE HDAC1-RELATED"/>
    <property type="match status" value="1"/>
</dbReference>
<dbReference type="AlphaFoldDB" id="A0A229FSY0"/>
<keyword evidence="4" id="KW-1185">Reference proteome</keyword>
<dbReference type="CDD" id="cd11599">
    <property type="entry name" value="HDAC_classII_2"/>
    <property type="match status" value="1"/>
</dbReference>
<sequence length="308" mass="34974">MSTAYISHRDSLEHYMGEYHPESPDRVKAIEDQLILSRIEPFLTYLDAPLATESQLELVHTKEHIKNIQMFVHENEYRVIDSDTKMNPHSYQAALRSVGASITAVDKVMSGEVKNAFACTRPPGHHAEPNRAMGFCFFNNIAIAAKYALEKYSLQRVAIIDFDVHHGNGTEMAFKDDSRVLMCSFFQHPLYPYSEVHENSPNMLNTPVPAYTDGKVIRQLVETQWLPKLREFKPEFIFISAGFDAHREDELGQMGLVEADYAWITRQLMNIADEYSHGRIVSCLEGGYHLSALARSVVAHLKELADLG</sequence>
<evidence type="ECO:0000256" key="1">
    <source>
        <dbReference type="ARBA" id="ARBA00005947"/>
    </source>
</evidence>
<dbReference type="OrthoDB" id="9808367at2"/>
<evidence type="ECO:0000313" key="3">
    <source>
        <dbReference type="EMBL" id="OXL15054.1"/>
    </source>
</evidence>